<evidence type="ECO:0000313" key="1">
    <source>
        <dbReference type="EMBL" id="WEL39440.1"/>
    </source>
</evidence>
<dbReference type="EMBL" id="CP119070">
    <property type="protein sequence ID" value="WEL39440.1"/>
    <property type="molecule type" value="Genomic_DNA"/>
</dbReference>
<protein>
    <submittedName>
        <fullName evidence="1">Uncharacterized protein</fullName>
    </submittedName>
</protein>
<reference evidence="1 2" key="1">
    <citation type="submission" date="2023-02" db="EMBL/GenBank/DDBJ databases">
        <title>Encephalitozoon hellem ATCC 50451 complete genome.</title>
        <authorList>
            <person name="Mascarenhas dos Santos A.C."/>
            <person name="Julian A.T."/>
            <person name="Pombert J.-F."/>
        </authorList>
    </citation>
    <scope>NUCLEOTIDE SEQUENCE [LARGE SCALE GENOMIC DNA]</scope>
    <source>
        <strain evidence="1 2">ATCC 50451</strain>
    </source>
</reference>
<sequence>MPTFLNKDTTKTLPMERHPEKEDRKELFDILGLIKRSDEFWLEDDDRVSLTNRFVV</sequence>
<keyword evidence="2" id="KW-1185">Reference proteome</keyword>
<gene>
    <name evidence="1" type="ORF">PFJ87_09g00680</name>
</gene>
<evidence type="ECO:0000313" key="2">
    <source>
        <dbReference type="Proteomes" id="UP001217963"/>
    </source>
</evidence>
<name>A0ABY8CKJ9_ENCHE</name>
<proteinExistence type="predicted"/>
<dbReference type="Proteomes" id="UP001217963">
    <property type="component" value="Chromosome IX"/>
</dbReference>
<accession>A0ABY8CKJ9</accession>
<organism evidence="1 2">
    <name type="scientific">Encephalitozoon hellem</name>
    <name type="common">Microsporidian parasite</name>
    <dbReference type="NCBI Taxonomy" id="27973"/>
    <lineage>
        <taxon>Eukaryota</taxon>
        <taxon>Fungi</taxon>
        <taxon>Fungi incertae sedis</taxon>
        <taxon>Microsporidia</taxon>
        <taxon>Unikaryonidae</taxon>
        <taxon>Encephalitozoon</taxon>
    </lineage>
</organism>